<dbReference type="PANTHER" id="PTHR33562:SF29">
    <property type="entry name" value="PROTEIN SLEEPLESS"/>
    <property type="match status" value="1"/>
</dbReference>
<evidence type="ECO:0000313" key="9">
    <source>
        <dbReference type="EMBL" id="KAH0809507.1"/>
    </source>
</evidence>
<dbReference type="SUPFAM" id="SSF57302">
    <property type="entry name" value="Snake toxin-like"/>
    <property type="match status" value="1"/>
</dbReference>
<keyword evidence="3" id="KW-0812">Transmembrane</keyword>
<protein>
    <recommendedName>
        <fullName evidence="11">Protein quiver</fullName>
    </recommendedName>
</protein>
<keyword evidence="5" id="KW-1133">Transmembrane helix</keyword>
<feature type="signal peptide" evidence="8">
    <location>
        <begin position="1"/>
        <end position="19"/>
    </location>
</feature>
<dbReference type="GO" id="GO:0098552">
    <property type="term" value="C:side of membrane"/>
    <property type="evidence" value="ECO:0007669"/>
    <property type="project" value="UniProtKB-KW"/>
</dbReference>
<evidence type="ECO:0000256" key="1">
    <source>
        <dbReference type="ARBA" id="ARBA00004589"/>
    </source>
</evidence>
<dbReference type="InterPro" id="IPR045860">
    <property type="entry name" value="Snake_toxin-like_sf"/>
</dbReference>
<proteinExistence type="predicted"/>
<name>A0A8J6H8S7_TENMO</name>
<comment type="caution">
    <text evidence="9">The sequence shown here is derived from an EMBL/GenBank/DDBJ whole genome shotgun (WGS) entry which is preliminary data.</text>
</comment>
<keyword evidence="4 8" id="KW-0732">Signal</keyword>
<evidence type="ECO:0000313" key="10">
    <source>
        <dbReference type="Proteomes" id="UP000719412"/>
    </source>
</evidence>
<sequence length="638" mass="70664">MILLFIFTIVASQISIISSLDCYFCQSQSQDSCYYASGTLPKRKCEEPGTCIAYEQEVVTRNGEYTKTFRGCHNLPDLDACSVLMREVRQKGGDSKRGRSCRVCRENLCNGNPLQCYKCSGSSRNADKADKACVYGYSNVEKQECPYDHVCSTYQYEISIHGLIKSSVTIRGCQPFDFVEDCDDLLDDIRSLVYPARSGDKEGGGEEVPSRRDRNPGVWRMFAQLSDRVSRLMTMIRVVTILVISGLLDLGVCIRCYVCTSEASNSQYEYDACLYGDERYLRAVTCTEPSVCTAYHYQTLIPGSLNQLSTSRGCQALRYGATCEDIFNDLRRTGSVLPGQHICTTCSEDLCNEAPSPGGSVLCAMTRELYTFLVMALKVICAVLGVVAFNNLDSVTTLECYSCTASLGNNFRCENLSYSGGSLPYYTCMYGDAVCAKYIIEYGDSLMIHRSCQHRDICAILASKYNNYYSKLLDCQTCSDHNYCNTSNLLKFSPLYKFYGLPSTSSVKTKMALKLFVLVLLLVVHKGTSLKCYDCDGYKGQQNPCEDLKEKDAVSTEHCDGDEVCVVYTFKNPLTGTEKISRSCGSKGICDTLKGKDTESNKLLDCDTCHSDLCGSGEFVSASVVTLVLSLILGSYIN</sequence>
<keyword evidence="2" id="KW-0325">Glycoprotein</keyword>
<feature type="chain" id="PRO_5035186259" description="Protein quiver" evidence="8">
    <location>
        <begin position="20"/>
        <end position="638"/>
    </location>
</feature>
<evidence type="ECO:0000256" key="6">
    <source>
        <dbReference type="ARBA" id="ARBA00023136"/>
    </source>
</evidence>
<dbReference type="AlphaFoldDB" id="A0A8J6H8S7"/>
<evidence type="ECO:0000256" key="3">
    <source>
        <dbReference type="ARBA" id="ARBA00022692"/>
    </source>
</evidence>
<evidence type="ECO:0008006" key="11">
    <source>
        <dbReference type="Google" id="ProtNLM"/>
    </source>
</evidence>
<keyword evidence="2" id="KW-0336">GPI-anchor</keyword>
<reference evidence="9" key="2">
    <citation type="submission" date="2021-08" db="EMBL/GenBank/DDBJ databases">
        <authorList>
            <person name="Eriksson T."/>
        </authorList>
    </citation>
    <scope>NUCLEOTIDE SEQUENCE</scope>
    <source>
        <strain evidence="9">Stoneville</strain>
        <tissue evidence="9">Whole head</tissue>
    </source>
</reference>
<dbReference type="EMBL" id="JABDTM020028095">
    <property type="protein sequence ID" value="KAH0809507.1"/>
    <property type="molecule type" value="Genomic_DNA"/>
</dbReference>
<reference evidence="9" key="1">
    <citation type="journal article" date="2020" name="J Insects Food Feed">
        <title>The yellow mealworm (Tenebrio molitor) genome: a resource for the emerging insects as food and feed industry.</title>
        <authorList>
            <person name="Eriksson T."/>
            <person name="Andere A."/>
            <person name="Kelstrup H."/>
            <person name="Emery V."/>
            <person name="Picard C."/>
        </authorList>
    </citation>
    <scope>NUCLEOTIDE SEQUENCE</scope>
    <source>
        <strain evidence="9">Stoneville</strain>
        <tissue evidence="9">Whole head</tissue>
    </source>
</reference>
<evidence type="ECO:0000256" key="5">
    <source>
        <dbReference type="ARBA" id="ARBA00022989"/>
    </source>
</evidence>
<keyword evidence="6" id="KW-0472">Membrane</keyword>
<keyword evidence="7" id="KW-0449">Lipoprotein</keyword>
<dbReference type="Proteomes" id="UP000719412">
    <property type="component" value="Unassembled WGS sequence"/>
</dbReference>
<keyword evidence="10" id="KW-1185">Reference proteome</keyword>
<gene>
    <name evidence="9" type="ORF">GEV33_013286</name>
</gene>
<evidence type="ECO:0000256" key="4">
    <source>
        <dbReference type="ARBA" id="ARBA00022729"/>
    </source>
</evidence>
<comment type="subcellular location">
    <subcellularLocation>
        <location evidence="1">Membrane</location>
        <topology evidence="1">Lipid-anchor</topology>
        <topology evidence="1">GPI-anchor</topology>
    </subcellularLocation>
</comment>
<organism evidence="9 10">
    <name type="scientific">Tenebrio molitor</name>
    <name type="common">Yellow mealworm beetle</name>
    <dbReference type="NCBI Taxonomy" id="7067"/>
    <lineage>
        <taxon>Eukaryota</taxon>
        <taxon>Metazoa</taxon>
        <taxon>Ecdysozoa</taxon>
        <taxon>Arthropoda</taxon>
        <taxon>Hexapoda</taxon>
        <taxon>Insecta</taxon>
        <taxon>Pterygota</taxon>
        <taxon>Neoptera</taxon>
        <taxon>Endopterygota</taxon>
        <taxon>Coleoptera</taxon>
        <taxon>Polyphaga</taxon>
        <taxon>Cucujiformia</taxon>
        <taxon>Tenebrionidae</taxon>
        <taxon>Tenebrio</taxon>
    </lineage>
</organism>
<evidence type="ECO:0000256" key="7">
    <source>
        <dbReference type="ARBA" id="ARBA00023288"/>
    </source>
</evidence>
<evidence type="ECO:0000256" key="2">
    <source>
        <dbReference type="ARBA" id="ARBA00022622"/>
    </source>
</evidence>
<dbReference type="InterPro" id="IPR050975">
    <property type="entry name" value="Sleep_regulator"/>
</dbReference>
<dbReference type="PANTHER" id="PTHR33562">
    <property type="entry name" value="ATILLA, ISOFORM B-RELATED-RELATED"/>
    <property type="match status" value="1"/>
</dbReference>
<accession>A0A8J6H8S7</accession>
<evidence type="ECO:0000256" key="8">
    <source>
        <dbReference type="SAM" id="SignalP"/>
    </source>
</evidence>